<proteinExistence type="predicted"/>
<sequence length="49" mass="5379">MNADAPLTIVGIALILAVPVTFMIANWVRKNVAHGETRFDENGKIIDNE</sequence>
<name>A0ABT1XT28_9SPHN</name>
<evidence type="ECO:0000256" key="1">
    <source>
        <dbReference type="SAM" id="Phobius"/>
    </source>
</evidence>
<comment type="caution">
    <text evidence="2">The sequence shown here is derived from an EMBL/GenBank/DDBJ whole genome shotgun (WGS) entry which is preliminary data.</text>
</comment>
<evidence type="ECO:0000313" key="2">
    <source>
        <dbReference type="EMBL" id="MCR2834836.1"/>
    </source>
</evidence>
<evidence type="ECO:0000313" key="3">
    <source>
        <dbReference type="Proteomes" id="UP001206067"/>
    </source>
</evidence>
<organism evidence="2 3">
    <name type="scientific">Parerythrobacter lacustris</name>
    <dbReference type="NCBI Taxonomy" id="2969984"/>
    <lineage>
        <taxon>Bacteria</taxon>
        <taxon>Pseudomonadati</taxon>
        <taxon>Pseudomonadota</taxon>
        <taxon>Alphaproteobacteria</taxon>
        <taxon>Sphingomonadales</taxon>
        <taxon>Erythrobacteraceae</taxon>
        <taxon>Parerythrobacter</taxon>
    </lineage>
</organism>
<dbReference type="RefSeq" id="WP_257596683.1">
    <property type="nucleotide sequence ID" value="NZ_JANKHH010000007.1"/>
</dbReference>
<keyword evidence="3" id="KW-1185">Reference proteome</keyword>
<reference evidence="2 3" key="1">
    <citation type="submission" date="2022-08" db="EMBL/GenBank/DDBJ databases">
        <title>Polyphasic taxonomy analysis of Qipengyuania sp.RS5-5.</title>
        <authorList>
            <person name="Xamxidin M."/>
            <person name="Wu M."/>
        </authorList>
    </citation>
    <scope>NUCLEOTIDE SEQUENCE [LARGE SCALE GENOMIC DNA]</scope>
    <source>
        <strain evidence="2 3">RS5-5</strain>
    </source>
</reference>
<dbReference type="Proteomes" id="UP001206067">
    <property type="component" value="Unassembled WGS sequence"/>
</dbReference>
<dbReference type="EMBL" id="JANKHH010000007">
    <property type="protein sequence ID" value="MCR2834836.1"/>
    <property type="molecule type" value="Genomic_DNA"/>
</dbReference>
<accession>A0ABT1XT28</accession>
<keyword evidence="1" id="KW-0812">Transmembrane</keyword>
<feature type="transmembrane region" description="Helical" evidence="1">
    <location>
        <begin position="6"/>
        <end position="28"/>
    </location>
</feature>
<gene>
    <name evidence="2" type="ORF">NSO95_12875</name>
</gene>
<keyword evidence="1" id="KW-1133">Transmembrane helix</keyword>
<keyword evidence="1" id="KW-0472">Membrane</keyword>
<protein>
    <submittedName>
        <fullName evidence="2">Glutamyl-tRNA amidotransferase</fullName>
    </submittedName>
</protein>